<dbReference type="SUPFAM" id="SSF52172">
    <property type="entry name" value="CheY-like"/>
    <property type="match status" value="2"/>
</dbReference>
<dbReference type="EMBL" id="JAUFPU010000019">
    <property type="protein sequence ID" value="MDN3578836.1"/>
    <property type="molecule type" value="Genomic_DNA"/>
</dbReference>
<dbReference type="CDD" id="cd00082">
    <property type="entry name" value="HisKA"/>
    <property type="match status" value="1"/>
</dbReference>
<keyword evidence="3 4" id="KW-0597">Phosphoprotein</keyword>
<dbReference type="SMART" id="SM00388">
    <property type="entry name" value="HisKA"/>
    <property type="match status" value="1"/>
</dbReference>
<dbReference type="Proteomes" id="UP001180081">
    <property type="component" value="Unassembled WGS sequence"/>
</dbReference>
<dbReference type="SMART" id="SM00448">
    <property type="entry name" value="REC"/>
    <property type="match status" value="2"/>
</dbReference>
<dbReference type="EC" id="2.7.13.3" evidence="2"/>
<evidence type="ECO:0000313" key="7">
    <source>
        <dbReference type="EMBL" id="MDN3578836.1"/>
    </source>
</evidence>
<organism evidence="7 8">
    <name type="scientific">Chitinimonas viridis</name>
    <dbReference type="NCBI Taxonomy" id="664880"/>
    <lineage>
        <taxon>Bacteria</taxon>
        <taxon>Pseudomonadati</taxon>
        <taxon>Pseudomonadota</taxon>
        <taxon>Betaproteobacteria</taxon>
        <taxon>Neisseriales</taxon>
        <taxon>Chitinibacteraceae</taxon>
        <taxon>Chitinimonas</taxon>
    </lineage>
</organism>
<dbReference type="SMART" id="SM00387">
    <property type="entry name" value="HATPase_c"/>
    <property type="match status" value="1"/>
</dbReference>
<proteinExistence type="predicted"/>
<dbReference type="RefSeq" id="WP_290334169.1">
    <property type="nucleotide sequence ID" value="NZ_JAUFPU010000019.1"/>
</dbReference>
<dbReference type="InterPro" id="IPR011006">
    <property type="entry name" value="CheY-like_superfamily"/>
</dbReference>
<evidence type="ECO:0000259" key="6">
    <source>
        <dbReference type="PROSITE" id="PS50110"/>
    </source>
</evidence>
<dbReference type="Gene3D" id="3.40.50.2300">
    <property type="match status" value="2"/>
</dbReference>
<comment type="catalytic activity">
    <reaction evidence="1">
        <text>ATP + protein L-histidine = ADP + protein N-phospho-L-histidine.</text>
        <dbReference type="EC" id="2.7.13.3"/>
    </reaction>
</comment>
<reference evidence="7" key="2">
    <citation type="submission" date="2023-06" db="EMBL/GenBank/DDBJ databases">
        <authorList>
            <person name="Lucena T."/>
            <person name="Sun Q."/>
        </authorList>
    </citation>
    <scope>NUCLEOTIDE SEQUENCE</scope>
    <source>
        <strain evidence="7">CECT 7703</strain>
    </source>
</reference>
<dbReference type="InterPro" id="IPR003661">
    <property type="entry name" value="HisK_dim/P_dom"/>
</dbReference>
<feature type="domain" description="Response regulatory" evidence="6">
    <location>
        <begin position="11"/>
        <end position="128"/>
    </location>
</feature>
<dbReference type="Gene3D" id="3.30.565.10">
    <property type="entry name" value="Histidine kinase-like ATPase, C-terminal domain"/>
    <property type="match status" value="1"/>
</dbReference>
<sequence length="521" mass="56907">MSPHEPPHNNLILIVDDHAPLRQSIKGILTEMGYQAVEQASNGREAISVLQQHSVACIVSDWNMPGMDGLQLLEWVRTNPSSAGIPFMLLTADATRDRIKAALHRGVSDYLVKPFTSQQFRQRFQRLIDGEARAPQAPVERAEVVGLPPRDVDGKRKTILIVDDVKDNIEVTAGLLEQDYGIKVAISGQKALDIVAKQAPDLILLDVMMPGMDGHEVCRRLKQDEATRHIPIIFMTARDQPSDVAEGLELGAVDYVVKPAHPTVLRARVRTHLRLAQHLVQLTEQSGTLAEHAHLRDEVERIGRHDLKNPLTAALQASECLLDDPGLGPRQRELARLATDATRQAIEQVNRTLDLFRIETGTFVLQAQPFDLADLLVRAARETETSFLAKGIRIQNLADAAHANWALGDSGLTASLLGNLLRNAAEASPDNGVVTARFGLDDKWLTLSLHNHGAIPPELRQRFFDKYATAGKVGGTGIGTYSARLYARAQNGELLFESDDAGGTTLILSLPAAPSGSNSTP</sequence>
<evidence type="ECO:0000313" key="8">
    <source>
        <dbReference type="Proteomes" id="UP001180081"/>
    </source>
</evidence>
<dbReference type="SUPFAM" id="SSF55874">
    <property type="entry name" value="ATPase domain of HSP90 chaperone/DNA topoisomerase II/histidine kinase"/>
    <property type="match status" value="1"/>
</dbReference>
<evidence type="ECO:0000256" key="3">
    <source>
        <dbReference type="ARBA" id="ARBA00022553"/>
    </source>
</evidence>
<dbReference type="Pfam" id="PF00512">
    <property type="entry name" value="HisKA"/>
    <property type="match status" value="1"/>
</dbReference>
<comment type="caution">
    <text evidence="7">The sequence shown here is derived from an EMBL/GenBank/DDBJ whole genome shotgun (WGS) entry which is preliminary data.</text>
</comment>
<dbReference type="PROSITE" id="PS50109">
    <property type="entry name" value="HIS_KIN"/>
    <property type="match status" value="1"/>
</dbReference>
<dbReference type="InterPro" id="IPR036097">
    <property type="entry name" value="HisK_dim/P_sf"/>
</dbReference>
<dbReference type="Gene3D" id="1.10.287.130">
    <property type="match status" value="1"/>
</dbReference>
<evidence type="ECO:0000256" key="2">
    <source>
        <dbReference type="ARBA" id="ARBA00012438"/>
    </source>
</evidence>
<dbReference type="PROSITE" id="PS50110">
    <property type="entry name" value="RESPONSE_REGULATORY"/>
    <property type="match status" value="2"/>
</dbReference>
<reference evidence="7" key="1">
    <citation type="journal article" date="2014" name="Int. J. Syst. Evol. Microbiol.">
        <title>Complete genome of a new Firmicutes species belonging to the dominant human colonic microbiota ('Ruminococcus bicirculans') reveals two chromosomes and a selective capacity to utilize plant glucans.</title>
        <authorList>
            <consortium name="NISC Comparative Sequencing Program"/>
            <person name="Wegmann U."/>
            <person name="Louis P."/>
            <person name="Goesmann A."/>
            <person name="Henrissat B."/>
            <person name="Duncan S.H."/>
            <person name="Flint H.J."/>
        </authorList>
    </citation>
    <scope>NUCLEOTIDE SEQUENCE</scope>
    <source>
        <strain evidence="7">CECT 7703</strain>
    </source>
</reference>
<dbReference type="InterPro" id="IPR001789">
    <property type="entry name" value="Sig_transdc_resp-reg_receiver"/>
</dbReference>
<dbReference type="CDD" id="cd19920">
    <property type="entry name" value="REC_PA4781-like"/>
    <property type="match status" value="1"/>
</dbReference>
<feature type="domain" description="Response regulatory" evidence="6">
    <location>
        <begin position="158"/>
        <end position="273"/>
    </location>
</feature>
<dbReference type="PANTHER" id="PTHR43547:SF2">
    <property type="entry name" value="HYBRID SIGNAL TRANSDUCTION HISTIDINE KINASE C"/>
    <property type="match status" value="1"/>
</dbReference>
<dbReference type="Pfam" id="PF00072">
    <property type="entry name" value="Response_reg"/>
    <property type="match status" value="2"/>
</dbReference>
<dbReference type="Pfam" id="PF02518">
    <property type="entry name" value="HATPase_c"/>
    <property type="match status" value="1"/>
</dbReference>
<dbReference type="PANTHER" id="PTHR43547">
    <property type="entry name" value="TWO-COMPONENT HISTIDINE KINASE"/>
    <property type="match status" value="1"/>
</dbReference>
<accession>A0ABT8BB64</accession>
<evidence type="ECO:0000259" key="5">
    <source>
        <dbReference type="PROSITE" id="PS50109"/>
    </source>
</evidence>
<dbReference type="SUPFAM" id="SSF47384">
    <property type="entry name" value="Homodimeric domain of signal transducing histidine kinase"/>
    <property type="match status" value="1"/>
</dbReference>
<dbReference type="InterPro" id="IPR005467">
    <property type="entry name" value="His_kinase_dom"/>
</dbReference>
<protein>
    <recommendedName>
        <fullName evidence="2">histidine kinase</fullName>
        <ecNumber evidence="2">2.7.13.3</ecNumber>
    </recommendedName>
</protein>
<gene>
    <name evidence="7" type="ORF">QWZ03_18890</name>
</gene>
<keyword evidence="8" id="KW-1185">Reference proteome</keyword>
<feature type="modified residue" description="4-aspartylphosphate" evidence="4">
    <location>
        <position position="206"/>
    </location>
</feature>
<name>A0ABT8BB64_9NEIS</name>
<feature type="modified residue" description="4-aspartylphosphate" evidence="4">
    <location>
        <position position="61"/>
    </location>
</feature>
<dbReference type="InterPro" id="IPR036890">
    <property type="entry name" value="HATPase_C_sf"/>
</dbReference>
<dbReference type="InterPro" id="IPR003594">
    <property type="entry name" value="HATPase_dom"/>
</dbReference>
<evidence type="ECO:0000256" key="1">
    <source>
        <dbReference type="ARBA" id="ARBA00000085"/>
    </source>
</evidence>
<evidence type="ECO:0000256" key="4">
    <source>
        <dbReference type="PROSITE-ProRule" id="PRU00169"/>
    </source>
</evidence>
<feature type="domain" description="Histidine kinase" evidence="5">
    <location>
        <begin position="302"/>
        <end position="514"/>
    </location>
</feature>